<dbReference type="EMBL" id="GL888764">
    <property type="protein sequence ID" value="EGI58083.1"/>
    <property type="molecule type" value="Genomic_DNA"/>
</dbReference>
<proteinExistence type="predicted"/>
<dbReference type="AlphaFoldDB" id="F4X637"/>
<name>F4X637_ACREC</name>
<gene>
    <name evidence="1" type="ORF">G5I_13835</name>
</gene>
<reference evidence="1" key="1">
    <citation type="submission" date="2011-02" db="EMBL/GenBank/DDBJ databases">
        <title>The genome of the leaf-cutting ant Acromyrmex echinatior suggests key adaptations to social evolution and fungus farming.</title>
        <authorList>
            <person name="Nygaard S."/>
            <person name="Zhang G."/>
        </authorList>
    </citation>
    <scope>NUCLEOTIDE SEQUENCE</scope>
</reference>
<dbReference type="InParanoid" id="F4X637"/>
<organism evidence="2">
    <name type="scientific">Acromyrmex echinatior</name>
    <name type="common">Panamanian leafcutter ant</name>
    <name type="synonym">Acromyrmex octospinosus echinatior</name>
    <dbReference type="NCBI Taxonomy" id="103372"/>
    <lineage>
        <taxon>Eukaryota</taxon>
        <taxon>Metazoa</taxon>
        <taxon>Ecdysozoa</taxon>
        <taxon>Arthropoda</taxon>
        <taxon>Hexapoda</taxon>
        <taxon>Insecta</taxon>
        <taxon>Pterygota</taxon>
        <taxon>Neoptera</taxon>
        <taxon>Endopterygota</taxon>
        <taxon>Hymenoptera</taxon>
        <taxon>Apocrita</taxon>
        <taxon>Aculeata</taxon>
        <taxon>Formicoidea</taxon>
        <taxon>Formicidae</taxon>
        <taxon>Myrmicinae</taxon>
        <taxon>Acromyrmex</taxon>
    </lineage>
</organism>
<accession>F4X637</accession>
<sequence>MTTTTTAVFAVPLAYGRWVKSLVERILWLNSLCNMDAIKVIVLRCRKYESKDSSSSDDEWKLVLRKRKKRTLRPRILNYVDIVDRYMDYDFKNYFRMSKATFELLLQMLRPYLTRQIKGSPMIPPHHQ</sequence>
<evidence type="ECO:0000313" key="1">
    <source>
        <dbReference type="EMBL" id="EGI58083.1"/>
    </source>
</evidence>
<dbReference type="eggNOG" id="ENOG502TBPH">
    <property type="taxonomic scope" value="Eukaryota"/>
</dbReference>
<dbReference type="OrthoDB" id="2668416at2759"/>
<protein>
    <submittedName>
        <fullName evidence="1">Uncharacterized protein</fullName>
    </submittedName>
</protein>
<evidence type="ECO:0000313" key="2">
    <source>
        <dbReference type="Proteomes" id="UP000007755"/>
    </source>
</evidence>
<dbReference type="Proteomes" id="UP000007755">
    <property type="component" value="Unassembled WGS sequence"/>
</dbReference>
<keyword evidence="2" id="KW-1185">Reference proteome</keyword>
<dbReference type="KEGG" id="aec:105153243"/>